<organism evidence="1 2">
    <name type="scientific">Smallanthus sonchifolius</name>
    <dbReference type="NCBI Taxonomy" id="185202"/>
    <lineage>
        <taxon>Eukaryota</taxon>
        <taxon>Viridiplantae</taxon>
        <taxon>Streptophyta</taxon>
        <taxon>Embryophyta</taxon>
        <taxon>Tracheophyta</taxon>
        <taxon>Spermatophyta</taxon>
        <taxon>Magnoliopsida</taxon>
        <taxon>eudicotyledons</taxon>
        <taxon>Gunneridae</taxon>
        <taxon>Pentapetalae</taxon>
        <taxon>asterids</taxon>
        <taxon>campanulids</taxon>
        <taxon>Asterales</taxon>
        <taxon>Asteraceae</taxon>
        <taxon>Asteroideae</taxon>
        <taxon>Heliantheae alliance</taxon>
        <taxon>Millerieae</taxon>
        <taxon>Smallanthus</taxon>
    </lineage>
</organism>
<dbReference type="Proteomes" id="UP001056120">
    <property type="component" value="Linkage Group LG19"/>
</dbReference>
<gene>
    <name evidence="1" type="ORF">L1987_57602</name>
</gene>
<reference evidence="2" key="1">
    <citation type="journal article" date="2022" name="Mol. Ecol. Resour.">
        <title>The genomes of chicory, endive, great burdock and yacon provide insights into Asteraceae palaeo-polyploidization history and plant inulin production.</title>
        <authorList>
            <person name="Fan W."/>
            <person name="Wang S."/>
            <person name="Wang H."/>
            <person name="Wang A."/>
            <person name="Jiang F."/>
            <person name="Liu H."/>
            <person name="Zhao H."/>
            <person name="Xu D."/>
            <person name="Zhang Y."/>
        </authorList>
    </citation>
    <scope>NUCLEOTIDE SEQUENCE [LARGE SCALE GENOMIC DNA]</scope>
    <source>
        <strain evidence="2">cv. Yunnan</strain>
    </source>
</reference>
<sequence>MEEAWTGVVDDTMLDFQQLHDFRQFRAMIVARTVSPCQRHSKAVVSGSDSSGVMETMSVFSYDDQWNKATTSQDRIYEVSNHLLILVVSQYGMAHSTYYDEEEEEIEEHNKHPESSDETKTDKFGREEGGNDIHHEEGNMEETTTKEDQHQSKEHYEGKDHKEHVILELKTP</sequence>
<accession>A0ACB9DCY4</accession>
<reference evidence="1 2" key="2">
    <citation type="journal article" date="2022" name="Mol. Ecol. Resour.">
        <title>The genomes of chicory, endive, great burdock and yacon provide insights into Asteraceae paleo-polyploidization history and plant inulin production.</title>
        <authorList>
            <person name="Fan W."/>
            <person name="Wang S."/>
            <person name="Wang H."/>
            <person name="Wang A."/>
            <person name="Jiang F."/>
            <person name="Liu H."/>
            <person name="Zhao H."/>
            <person name="Xu D."/>
            <person name="Zhang Y."/>
        </authorList>
    </citation>
    <scope>NUCLEOTIDE SEQUENCE [LARGE SCALE GENOMIC DNA]</scope>
    <source>
        <strain evidence="2">cv. Yunnan</strain>
        <tissue evidence="1">Leaves</tissue>
    </source>
</reference>
<evidence type="ECO:0000313" key="1">
    <source>
        <dbReference type="EMBL" id="KAI3744519.1"/>
    </source>
</evidence>
<comment type="caution">
    <text evidence="1">The sequence shown here is derived from an EMBL/GenBank/DDBJ whole genome shotgun (WGS) entry which is preliminary data.</text>
</comment>
<dbReference type="EMBL" id="CM042036">
    <property type="protein sequence ID" value="KAI3744519.1"/>
    <property type="molecule type" value="Genomic_DNA"/>
</dbReference>
<protein>
    <submittedName>
        <fullName evidence="1">Uncharacterized protein</fullName>
    </submittedName>
</protein>
<keyword evidence="2" id="KW-1185">Reference proteome</keyword>
<proteinExistence type="predicted"/>
<name>A0ACB9DCY4_9ASTR</name>
<evidence type="ECO:0000313" key="2">
    <source>
        <dbReference type="Proteomes" id="UP001056120"/>
    </source>
</evidence>